<dbReference type="GO" id="GO:0044874">
    <property type="term" value="P:lipoprotein localization to outer membrane"/>
    <property type="evidence" value="ECO:0007669"/>
    <property type="project" value="TreeGrafter"/>
</dbReference>
<organism evidence="1">
    <name type="scientific">marine sediment metagenome</name>
    <dbReference type="NCBI Taxonomy" id="412755"/>
    <lineage>
        <taxon>unclassified sequences</taxon>
        <taxon>metagenomes</taxon>
        <taxon>ecological metagenomes</taxon>
    </lineage>
</organism>
<evidence type="ECO:0000313" key="1">
    <source>
        <dbReference type="EMBL" id="GAG95085.1"/>
    </source>
</evidence>
<dbReference type="GO" id="GO:0098797">
    <property type="term" value="C:plasma membrane protein complex"/>
    <property type="evidence" value="ECO:0007669"/>
    <property type="project" value="TreeGrafter"/>
</dbReference>
<name>X1BJ82_9ZZZZ</name>
<dbReference type="PANTHER" id="PTHR30489:SF0">
    <property type="entry name" value="LIPOPROTEIN-RELEASING SYSTEM TRANSMEMBRANE PROTEIN LOLE"/>
    <property type="match status" value="1"/>
</dbReference>
<accession>X1BJ82</accession>
<reference evidence="1" key="1">
    <citation type="journal article" date="2014" name="Front. Microbiol.">
        <title>High frequency of phylogenetically diverse reductive dehalogenase-homologous genes in deep subseafloor sedimentary metagenomes.</title>
        <authorList>
            <person name="Kawai M."/>
            <person name="Futagami T."/>
            <person name="Toyoda A."/>
            <person name="Takaki Y."/>
            <person name="Nishi S."/>
            <person name="Hori S."/>
            <person name="Arai W."/>
            <person name="Tsubouchi T."/>
            <person name="Morono Y."/>
            <person name="Uchiyama I."/>
            <person name="Ito T."/>
            <person name="Fujiyama A."/>
            <person name="Inagaki F."/>
            <person name="Takami H."/>
        </authorList>
    </citation>
    <scope>NUCLEOTIDE SEQUENCE</scope>
    <source>
        <strain evidence="1">Expedition CK06-06</strain>
    </source>
</reference>
<comment type="caution">
    <text evidence="1">The sequence shown here is derived from an EMBL/GenBank/DDBJ whole genome shotgun (WGS) entry which is preliminary data.</text>
</comment>
<sequence length="104" mass="11543">MIVVNAVMAGFSNEMQTRIHGILSDIVFESHSLSGFQDPQWHIDEINRAAGDQIAGMTPTVAVPAMLSFQVRGQWVTRQVMFIGIDPKTHAQVSDFGRYLQPCP</sequence>
<dbReference type="EMBL" id="BART01023649">
    <property type="protein sequence ID" value="GAG95085.1"/>
    <property type="molecule type" value="Genomic_DNA"/>
</dbReference>
<proteinExistence type="predicted"/>
<dbReference type="InterPro" id="IPR051447">
    <property type="entry name" value="Lipoprotein-release_system"/>
</dbReference>
<protein>
    <submittedName>
        <fullName evidence="1">Uncharacterized protein</fullName>
    </submittedName>
</protein>
<gene>
    <name evidence="1" type="ORF">S01H4_42961</name>
</gene>
<dbReference type="PANTHER" id="PTHR30489">
    <property type="entry name" value="LIPOPROTEIN-RELEASING SYSTEM TRANSMEMBRANE PROTEIN LOLE"/>
    <property type="match status" value="1"/>
</dbReference>
<dbReference type="AlphaFoldDB" id="X1BJ82"/>